<dbReference type="FunFam" id="2.30.33.40:FF:000001">
    <property type="entry name" value="10 kDa chaperonin"/>
    <property type="match status" value="1"/>
</dbReference>
<gene>
    <name evidence="7" type="ORF">BSTOLATCC_MIC190</name>
</gene>
<evidence type="ECO:0000256" key="3">
    <source>
        <dbReference type="ARBA" id="ARBA00031971"/>
    </source>
</evidence>
<evidence type="ECO:0000313" key="7">
    <source>
        <dbReference type="EMBL" id="CAG9309976.1"/>
    </source>
</evidence>
<dbReference type="SUPFAM" id="SSF50129">
    <property type="entry name" value="GroES-like"/>
    <property type="match status" value="1"/>
</dbReference>
<name>A0AAU9I6A1_9CILI</name>
<dbReference type="AlphaFoldDB" id="A0AAU9I6A1"/>
<dbReference type="GO" id="GO:0051082">
    <property type="term" value="F:unfolded protein binding"/>
    <property type="evidence" value="ECO:0007669"/>
    <property type="project" value="TreeGrafter"/>
</dbReference>
<dbReference type="PROSITE" id="PS00681">
    <property type="entry name" value="CHAPERONINS_CPN10"/>
    <property type="match status" value="1"/>
</dbReference>
<dbReference type="HAMAP" id="MF_00580">
    <property type="entry name" value="CH10"/>
    <property type="match status" value="1"/>
</dbReference>
<dbReference type="GO" id="GO:0005739">
    <property type="term" value="C:mitochondrion"/>
    <property type="evidence" value="ECO:0007669"/>
    <property type="project" value="TreeGrafter"/>
</dbReference>
<evidence type="ECO:0000256" key="6">
    <source>
        <dbReference type="RuleBase" id="RU003479"/>
    </source>
</evidence>
<dbReference type="PANTHER" id="PTHR10772:SF0">
    <property type="entry name" value="10 KDA HEAT SHOCK PROTEIN, MITOCHONDRIAL"/>
    <property type="match status" value="1"/>
</dbReference>
<accession>A0AAU9I6A1</accession>
<dbReference type="CDD" id="cd00320">
    <property type="entry name" value="cpn10"/>
    <property type="match status" value="1"/>
</dbReference>
<dbReference type="GO" id="GO:0046872">
    <property type="term" value="F:metal ion binding"/>
    <property type="evidence" value="ECO:0007669"/>
    <property type="project" value="TreeGrafter"/>
</dbReference>
<dbReference type="Proteomes" id="UP001162131">
    <property type="component" value="Unassembled WGS sequence"/>
</dbReference>
<keyword evidence="2 6" id="KW-0143">Chaperone</keyword>
<evidence type="ECO:0000256" key="1">
    <source>
        <dbReference type="ARBA" id="ARBA00006975"/>
    </source>
</evidence>
<keyword evidence="8" id="KW-1185">Reference proteome</keyword>
<dbReference type="Pfam" id="PF00166">
    <property type="entry name" value="Cpn10"/>
    <property type="match status" value="1"/>
</dbReference>
<dbReference type="GO" id="GO:0044183">
    <property type="term" value="F:protein folding chaperone"/>
    <property type="evidence" value="ECO:0007669"/>
    <property type="project" value="InterPro"/>
</dbReference>
<dbReference type="GO" id="GO:0005524">
    <property type="term" value="F:ATP binding"/>
    <property type="evidence" value="ECO:0007669"/>
    <property type="project" value="InterPro"/>
</dbReference>
<dbReference type="GO" id="GO:0051087">
    <property type="term" value="F:protein-folding chaperone binding"/>
    <property type="evidence" value="ECO:0007669"/>
    <property type="project" value="TreeGrafter"/>
</dbReference>
<comment type="caution">
    <text evidence="7">The sequence shown here is derived from an EMBL/GenBank/DDBJ whole genome shotgun (WGS) entry which is preliminary data.</text>
</comment>
<dbReference type="PANTHER" id="PTHR10772">
    <property type="entry name" value="10 KDA HEAT SHOCK PROTEIN"/>
    <property type="match status" value="1"/>
</dbReference>
<dbReference type="InterPro" id="IPR020818">
    <property type="entry name" value="Chaperonin_GroES"/>
</dbReference>
<reference evidence="7" key="1">
    <citation type="submission" date="2021-09" db="EMBL/GenBank/DDBJ databases">
        <authorList>
            <consortium name="AG Swart"/>
            <person name="Singh M."/>
            <person name="Singh A."/>
            <person name="Seah K."/>
            <person name="Emmerich C."/>
        </authorList>
    </citation>
    <scope>NUCLEOTIDE SEQUENCE</scope>
    <source>
        <strain evidence="7">ATCC30299</strain>
    </source>
</reference>
<protein>
    <recommendedName>
        <fullName evidence="4">20 kDa chaperonin, chloroplastic</fullName>
    </recommendedName>
    <alternativeName>
        <fullName evidence="3">Chaperonin 10</fullName>
    </alternativeName>
    <alternativeName>
        <fullName evidence="5">Protein Cpn21</fullName>
    </alternativeName>
</protein>
<dbReference type="PRINTS" id="PR00297">
    <property type="entry name" value="CHAPERONIN10"/>
</dbReference>
<dbReference type="SMART" id="SM00883">
    <property type="entry name" value="Cpn10"/>
    <property type="match status" value="1"/>
</dbReference>
<evidence type="ECO:0000256" key="4">
    <source>
        <dbReference type="ARBA" id="ARBA00073031"/>
    </source>
</evidence>
<proteinExistence type="inferred from homology"/>
<dbReference type="Gene3D" id="2.30.33.40">
    <property type="entry name" value="GroES chaperonin"/>
    <property type="match status" value="1"/>
</dbReference>
<comment type="similarity">
    <text evidence="1 6">Belongs to the GroES chaperonin family.</text>
</comment>
<dbReference type="EMBL" id="CAJZBQ010000001">
    <property type="protein sequence ID" value="CAG9309976.1"/>
    <property type="molecule type" value="Genomic_DNA"/>
</dbReference>
<evidence type="ECO:0000256" key="2">
    <source>
        <dbReference type="ARBA" id="ARBA00023186"/>
    </source>
</evidence>
<organism evidence="7 8">
    <name type="scientific">Blepharisma stoltei</name>
    <dbReference type="NCBI Taxonomy" id="1481888"/>
    <lineage>
        <taxon>Eukaryota</taxon>
        <taxon>Sar</taxon>
        <taxon>Alveolata</taxon>
        <taxon>Ciliophora</taxon>
        <taxon>Postciliodesmatophora</taxon>
        <taxon>Heterotrichea</taxon>
        <taxon>Heterotrichida</taxon>
        <taxon>Blepharismidae</taxon>
        <taxon>Blepharisma</taxon>
    </lineage>
</organism>
<sequence length="97" mass="10784">MSRRIIPLLNRIIIQKVEAPNKTAGGILLPEKKDNDTQIGTVIAAGPGAMFENGRTRETVVRQGQNVLLPSYSGQEVDIDNEKFYIYKDTEILAILD</sequence>
<dbReference type="InterPro" id="IPR011032">
    <property type="entry name" value="GroES-like_sf"/>
</dbReference>
<dbReference type="InterPro" id="IPR037124">
    <property type="entry name" value="Chaperonin_GroES_sf"/>
</dbReference>
<dbReference type="InterPro" id="IPR018369">
    <property type="entry name" value="Chaprnonin_Cpn10_CS"/>
</dbReference>
<evidence type="ECO:0000313" key="8">
    <source>
        <dbReference type="Proteomes" id="UP001162131"/>
    </source>
</evidence>
<evidence type="ECO:0000256" key="5">
    <source>
        <dbReference type="ARBA" id="ARBA00079398"/>
    </source>
</evidence>